<dbReference type="InterPro" id="IPR001206">
    <property type="entry name" value="Diacylglycerol_kinase_cat_dom"/>
</dbReference>
<keyword evidence="5" id="KW-1185">Reference proteome</keyword>
<reference evidence="3 5" key="2">
    <citation type="submission" date="2016-05" db="EMBL/GenBank/DDBJ databases">
        <authorList>
            <person name="Prochazka B."/>
            <person name="Indra A."/>
            <person name="Hasenberger P."/>
            <person name="Blaschitz M."/>
            <person name="Wagner L."/>
            <person name="Wewalka G."/>
            <person name="Sorschag S."/>
            <person name="Schmid D."/>
            <person name="Ruppitsch W."/>
        </authorList>
    </citation>
    <scope>NUCLEOTIDE SEQUENCE [LARGE SCALE GENOMIC DNA]</scope>
    <source>
        <strain evidence="3 5">974010_12</strain>
    </source>
</reference>
<dbReference type="Pfam" id="PF00781">
    <property type="entry name" value="DAGK_cat"/>
    <property type="match status" value="1"/>
</dbReference>
<evidence type="ECO:0000313" key="5">
    <source>
        <dbReference type="Proteomes" id="UP000093336"/>
    </source>
</evidence>
<reference evidence="2 4" key="1">
    <citation type="submission" date="2015-11" db="EMBL/GenBank/DDBJ databases">
        <title>Genomic analysis of 38 Legionella species identifies large and diverse effector repertoires.</title>
        <authorList>
            <person name="Burstein D."/>
            <person name="Amaro F."/>
            <person name="Zusman T."/>
            <person name="Lifshitz Z."/>
            <person name="Cohen O."/>
            <person name="Gilbert J.A."/>
            <person name="Pupko T."/>
            <person name="Shuman H.A."/>
            <person name="Segal G."/>
        </authorList>
    </citation>
    <scope>NUCLEOTIDE SEQUENCE [LARGE SCALE GENOMIC DNA]</scope>
    <source>
        <strain evidence="2 4">JA-26-G1-E2</strain>
    </source>
</reference>
<dbReference type="PATRIC" id="fig|455.5.peg.494"/>
<dbReference type="GO" id="GO:0016301">
    <property type="term" value="F:kinase activity"/>
    <property type="evidence" value="ECO:0007669"/>
    <property type="project" value="UniProtKB-KW"/>
</dbReference>
<dbReference type="SUPFAM" id="SSF111331">
    <property type="entry name" value="NAD kinase/diacylglycerol kinase-like"/>
    <property type="match status" value="1"/>
</dbReference>
<dbReference type="STRING" id="455.Ljam_0466"/>
<sequence>MNNIAIILNNRAKNAKLIDNYLAAFNKEKIDYHCYQVAPENLETQIKNCLTDYSLLLVGGGDGTIRSAAQWCANSSTTLGVLPLGTMNHFAKELHLPLTEDDLVAALKQPKFIKIDLAEVNGKVFVNNSSIGFYPKLARKRDFYAKHYPKWLSYIPSFLEALRYHEKFSITIKNEEENFSINTSFLMVSNNLYSYQFPVTIGRDSFNQKVLGIYFLKRGKLSLIKVIDHLFRKSNNFEIRASKTPINVDIKKKARINISLDGDTTIMDTPLIYRCLPNSLKLLTLK</sequence>
<dbReference type="InterPro" id="IPR016064">
    <property type="entry name" value="NAD/diacylglycerol_kinase_sf"/>
</dbReference>
<dbReference type="Proteomes" id="UP000093336">
    <property type="component" value="Unassembled WGS sequence"/>
</dbReference>
<feature type="domain" description="DAGKc" evidence="1">
    <location>
        <begin position="53"/>
        <end position="124"/>
    </location>
</feature>
<dbReference type="EMBL" id="LNYG01000008">
    <property type="protein sequence ID" value="KTD11272.1"/>
    <property type="molecule type" value="Genomic_DNA"/>
</dbReference>
<evidence type="ECO:0000313" key="2">
    <source>
        <dbReference type="EMBL" id="KTD11272.1"/>
    </source>
</evidence>
<dbReference type="Gene3D" id="2.60.200.40">
    <property type="match status" value="1"/>
</dbReference>
<keyword evidence="2" id="KW-0808">Transferase</keyword>
<accession>A0A0W0UTR6</accession>
<evidence type="ECO:0000313" key="3">
    <source>
        <dbReference type="EMBL" id="OCH98127.1"/>
    </source>
</evidence>
<proteinExistence type="predicted"/>
<dbReference type="RefSeq" id="WP_058448528.1">
    <property type="nucleotide sequence ID" value="NZ_CAAAJF010000004.1"/>
</dbReference>
<dbReference type="Gene3D" id="3.40.50.10330">
    <property type="entry name" value="Probable inorganic polyphosphate/atp-NAD kinase, domain 1"/>
    <property type="match status" value="1"/>
</dbReference>
<dbReference type="PROSITE" id="PS50146">
    <property type="entry name" value="DAGK"/>
    <property type="match status" value="1"/>
</dbReference>
<dbReference type="InterPro" id="IPR017438">
    <property type="entry name" value="ATP-NAD_kinase_N"/>
</dbReference>
<comment type="caution">
    <text evidence="2">The sequence shown here is derived from an EMBL/GenBank/DDBJ whole genome shotgun (WGS) entry which is preliminary data.</text>
</comment>
<dbReference type="OrthoDB" id="142078at2"/>
<evidence type="ECO:0000313" key="4">
    <source>
        <dbReference type="Proteomes" id="UP000054715"/>
    </source>
</evidence>
<dbReference type="AlphaFoldDB" id="A0A0W0UTR6"/>
<protein>
    <submittedName>
        <fullName evidence="2">Diacylglycerol kinase</fullName>
    </submittedName>
</protein>
<keyword evidence="2" id="KW-0418">Kinase</keyword>
<dbReference type="EMBL" id="LYOZ01000017">
    <property type="protein sequence ID" value="OCH98127.1"/>
    <property type="molecule type" value="Genomic_DNA"/>
</dbReference>
<organism evidence="2 4">
    <name type="scientific">Legionella jamestowniensis</name>
    <dbReference type="NCBI Taxonomy" id="455"/>
    <lineage>
        <taxon>Bacteria</taxon>
        <taxon>Pseudomonadati</taxon>
        <taxon>Pseudomonadota</taxon>
        <taxon>Gammaproteobacteria</taxon>
        <taxon>Legionellales</taxon>
        <taxon>Legionellaceae</taxon>
        <taxon>Legionella</taxon>
    </lineage>
</organism>
<gene>
    <name evidence="3" type="ORF">A8135_13285</name>
    <name evidence="2" type="ORF">Ljam_0466</name>
</gene>
<dbReference type="Proteomes" id="UP000054715">
    <property type="component" value="Unassembled WGS sequence"/>
</dbReference>
<evidence type="ECO:0000259" key="1">
    <source>
        <dbReference type="PROSITE" id="PS50146"/>
    </source>
</evidence>
<name>A0A0W0UTR6_9GAMM</name>